<organism evidence="2 3">
    <name type="scientific">Phormidesmis priestleyi</name>
    <dbReference type="NCBI Taxonomy" id="268141"/>
    <lineage>
        <taxon>Bacteria</taxon>
        <taxon>Bacillati</taxon>
        <taxon>Cyanobacteriota</taxon>
        <taxon>Cyanophyceae</taxon>
        <taxon>Leptolyngbyales</taxon>
        <taxon>Leptolyngbyaceae</taxon>
        <taxon>Phormidesmis</taxon>
    </lineage>
</organism>
<feature type="non-terminal residue" evidence="2">
    <location>
        <position position="307"/>
    </location>
</feature>
<accession>A0A2W4XH08</accession>
<protein>
    <submittedName>
        <fullName evidence="2">Peptide ABC transporter substrate-binding protein</fullName>
    </submittedName>
</protein>
<dbReference type="Proteomes" id="UP000249794">
    <property type="component" value="Unassembled WGS sequence"/>
</dbReference>
<dbReference type="GO" id="GO:1904680">
    <property type="term" value="F:peptide transmembrane transporter activity"/>
    <property type="evidence" value="ECO:0007669"/>
    <property type="project" value="TreeGrafter"/>
</dbReference>
<reference evidence="3" key="1">
    <citation type="submission" date="2018-04" db="EMBL/GenBank/DDBJ databases">
        <authorList>
            <person name="Cornet L."/>
        </authorList>
    </citation>
    <scope>NUCLEOTIDE SEQUENCE [LARGE SCALE GENOMIC DNA]</scope>
</reference>
<sequence length="307" mass="34135">MIFLFFPLRCLRVSSPDRLSRRSLPRASRSLLTFIAFFLLGLSLWGCRPTPEAAPKPADDSSEVRDRNESVLRLLYSRIPTTLNPHLANGFQDFEAARIVYEPLATYEADGRMVPVLAALIPTPENGGVSADGRTVTWKLKPNVRWSDGQPFTADDVAFTYSFVSDPSVAAVTEQYYEDIEKVEAVDPLTVKITFKQPNPSWALPFTGKNGMIIPKHIFAQFKGINARSAPANLQPVGTGPYRFIAVAEGRWTFAANEQYREGISPFRLVELEGGVTPYVAARRVLRDGDADFAHDLQLSIDDRVAL</sequence>
<evidence type="ECO:0000313" key="3">
    <source>
        <dbReference type="Proteomes" id="UP000249794"/>
    </source>
</evidence>
<reference evidence="2 3" key="2">
    <citation type="submission" date="2018-06" db="EMBL/GenBank/DDBJ databases">
        <title>Metagenomic assembly of (sub)arctic Cyanobacteria and their associated microbiome from non-axenic cultures.</title>
        <authorList>
            <person name="Baurain D."/>
        </authorList>
    </citation>
    <scope>NUCLEOTIDE SEQUENCE [LARGE SCALE GENOMIC DNA]</scope>
    <source>
        <strain evidence="2">ULC027bin1</strain>
    </source>
</reference>
<name>A0A2W4XH08_9CYAN</name>
<dbReference type="GO" id="GO:0015833">
    <property type="term" value="P:peptide transport"/>
    <property type="evidence" value="ECO:0007669"/>
    <property type="project" value="TreeGrafter"/>
</dbReference>
<dbReference type="PANTHER" id="PTHR30290">
    <property type="entry name" value="PERIPLASMIC BINDING COMPONENT OF ABC TRANSPORTER"/>
    <property type="match status" value="1"/>
</dbReference>
<dbReference type="InterPro" id="IPR039424">
    <property type="entry name" value="SBP_5"/>
</dbReference>
<dbReference type="PANTHER" id="PTHR30290:SF65">
    <property type="entry name" value="MONOACYL PHOSPHATIDYLINOSITOL TETRAMANNOSIDE-BINDING PROTEIN LPQW-RELATED"/>
    <property type="match status" value="1"/>
</dbReference>
<feature type="domain" description="Solute-binding protein family 5" evidence="1">
    <location>
        <begin position="128"/>
        <end position="300"/>
    </location>
</feature>
<dbReference type="AlphaFoldDB" id="A0A2W4XH08"/>
<dbReference type="InterPro" id="IPR000914">
    <property type="entry name" value="SBP_5_dom"/>
</dbReference>
<proteinExistence type="predicted"/>
<dbReference type="Gene3D" id="3.40.190.10">
    <property type="entry name" value="Periplasmic binding protein-like II"/>
    <property type="match status" value="1"/>
</dbReference>
<comment type="caution">
    <text evidence="2">The sequence shown here is derived from an EMBL/GenBank/DDBJ whole genome shotgun (WGS) entry which is preliminary data.</text>
</comment>
<evidence type="ECO:0000259" key="1">
    <source>
        <dbReference type="Pfam" id="PF00496"/>
    </source>
</evidence>
<dbReference type="SUPFAM" id="SSF53850">
    <property type="entry name" value="Periplasmic binding protein-like II"/>
    <property type="match status" value="1"/>
</dbReference>
<gene>
    <name evidence="2" type="ORF">DCF15_10845</name>
</gene>
<evidence type="ECO:0000313" key="2">
    <source>
        <dbReference type="EMBL" id="PZO55297.1"/>
    </source>
</evidence>
<dbReference type="Pfam" id="PF00496">
    <property type="entry name" value="SBP_bac_5"/>
    <property type="match status" value="1"/>
</dbReference>
<dbReference type="EMBL" id="QBMP01000100">
    <property type="protein sequence ID" value="PZO55297.1"/>
    <property type="molecule type" value="Genomic_DNA"/>
</dbReference>